<name>A0A1B6GWS7_9HEMI</name>
<gene>
    <name evidence="2" type="ORF">g.46220</name>
</gene>
<protein>
    <submittedName>
        <fullName evidence="2">Uncharacterized protein</fullName>
    </submittedName>
</protein>
<evidence type="ECO:0000313" key="2">
    <source>
        <dbReference type="EMBL" id="JAS66835.1"/>
    </source>
</evidence>
<evidence type="ECO:0000256" key="1">
    <source>
        <dbReference type="SAM" id="MobiDB-lite"/>
    </source>
</evidence>
<dbReference type="EMBL" id="GECZ01002934">
    <property type="protein sequence ID" value="JAS66835.1"/>
    <property type="molecule type" value="Transcribed_RNA"/>
</dbReference>
<feature type="non-terminal residue" evidence="2">
    <location>
        <position position="107"/>
    </location>
</feature>
<feature type="non-terminal residue" evidence="2">
    <location>
        <position position="1"/>
    </location>
</feature>
<feature type="region of interest" description="Disordered" evidence="1">
    <location>
        <begin position="36"/>
        <end position="63"/>
    </location>
</feature>
<sequence length="107" mass="12058">SECVFDEVKSSIEILDQVLSEFDEFSSLNSQLLQQSSIEQDLSNDSNPSLTDHQSEDDGYMSMNGRKSKFVLNIKPVKELNQEIIKPNDLIQLNSRFDDIGSLPPPP</sequence>
<reference evidence="2" key="1">
    <citation type="submission" date="2015-11" db="EMBL/GenBank/DDBJ databases">
        <title>De novo transcriptome assembly of four potential Pierce s Disease insect vectors from Arizona vineyards.</title>
        <authorList>
            <person name="Tassone E.E."/>
        </authorList>
    </citation>
    <scope>NUCLEOTIDE SEQUENCE</scope>
</reference>
<organism evidence="2">
    <name type="scientific">Cuerna arida</name>
    <dbReference type="NCBI Taxonomy" id="1464854"/>
    <lineage>
        <taxon>Eukaryota</taxon>
        <taxon>Metazoa</taxon>
        <taxon>Ecdysozoa</taxon>
        <taxon>Arthropoda</taxon>
        <taxon>Hexapoda</taxon>
        <taxon>Insecta</taxon>
        <taxon>Pterygota</taxon>
        <taxon>Neoptera</taxon>
        <taxon>Paraneoptera</taxon>
        <taxon>Hemiptera</taxon>
        <taxon>Auchenorrhyncha</taxon>
        <taxon>Membracoidea</taxon>
        <taxon>Cicadellidae</taxon>
        <taxon>Cicadellinae</taxon>
        <taxon>Proconiini</taxon>
        <taxon>Cuerna</taxon>
    </lineage>
</organism>
<proteinExistence type="predicted"/>
<dbReference type="AlphaFoldDB" id="A0A1B6GWS7"/>
<accession>A0A1B6GWS7</accession>